<dbReference type="PANTHER" id="PTHR44825">
    <property type="match status" value="1"/>
</dbReference>
<protein>
    <submittedName>
        <fullName evidence="4">DnaJ homolog subfamily C member 4-like</fullName>
    </submittedName>
</protein>
<dbReference type="SUPFAM" id="SSF46565">
    <property type="entry name" value="Chaperone J-domain"/>
    <property type="match status" value="1"/>
</dbReference>
<dbReference type="Proteomes" id="UP000695022">
    <property type="component" value="Unplaced"/>
</dbReference>
<evidence type="ECO:0000259" key="2">
    <source>
        <dbReference type="PROSITE" id="PS50076"/>
    </source>
</evidence>
<gene>
    <name evidence="4" type="primary">LOC106807937</name>
</gene>
<keyword evidence="1" id="KW-0472">Membrane</keyword>
<reference evidence="4" key="1">
    <citation type="submission" date="2025-08" db="UniProtKB">
        <authorList>
            <consortium name="RefSeq"/>
        </authorList>
    </citation>
    <scope>IDENTIFICATION</scope>
</reference>
<dbReference type="SMART" id="SM00271">
    <property type="entry name" value="DnaJ"/>
    <property type="match status" value="1"/>
</dbReference>
<keyword evidence="3" id="KW-1185">Reference proteome</keyword>
<evidence type="ECO:0000313" key="4">
    <source>
        <dbReference type="RefSeq" id="XP_014665942.1"/>
    </source>
</evidence>
<dbReference type="InterPro" id="IPR052763">
    <property type="entry name" value="DnaJ_C4"/>
</dbReference>
<keyword evidence="1" id="KW-1133">Transmembrane helix</keyword>
<dbReference type="PRINTS" id="PR00625">
    <property type="entry name" value="JDOMAIN"/>
</dbReference>
<dbReference type="PANTHER" id="PTHR44825:SF1">
    <property type="entry name" value="DNAJ HOMOLOG SUBFAMILY C MEMBER 4"/>
    <property type="match status" value="1"/>
</dbReference>
<feature type="transmembrane region" description="Helical" evidence="1">
    <location>
        <begin position="177"/>
        <end position="198"/>
    </location>
</feature>
<dbReference type="Gene3D" id="1.10.287.110">
    <property type="entry name" value="DnaJ domain"/>
    <property type="match status" value="1"/>
</dbReference>
<keyword evidence="1" id="KW-0812">Transmembrane</keyword>
<dbReference type="RefSeq" id="XP_014665942.1">
    <property type="nucleotide sequence ID" value="XM_014810456.1"/>
</dbReference>
<evidence type="ECO:0000256" key="1">
    <source>
        <dbReference type="SAM" id="Phobius"/>
    </source>
</evidence>
<dbReference type="InterPro" id="IPR036869">
    <property type="entry name" value="J_dom_sf"/>
</dbReference>
<dbReference type="PROSITE" id="PS50076">
    <property type="entry name" value="DNAJ_2"/>
    <property type="match status" value="1"/>
</dbReference>
<organism evidence="3 4">
    <name type="scientific">Priapulus caudatus</name>
    <name type="common">Priapulid worm</name>
    <dbReference type="NCBI Taxonomy" id="37621"/>
    <lineage>
        <taxon>Eukaryota</taxon>
        <taxon>Metazoa</taxon>
        <taxon>Ecdysozoa</taxon>
        <taxon>Scalidophora</taxon>
        <taxon>Priapulida</taxon>
        <taxon>Priapulimorpha</taxon>
        <taxon>Priapulimorphida</taxon>
        <taxon>Priapulidae</taxon>
        <taxon>Priapulus</taxon>
    </lineage>
</organism>
<dbReference type="CDD" id="cd06257">
    <property type="entry name" value="DnaJ"/>
    <property type="match status" value="1"/>
</dbReference>
<accession>A0ABM1E171</accession>
<sequence>MLTTTCGYRAFVRHSQPTVQTSIIMNRTISRASLRANTHYDVLGVSRTATPAQIREAFISLSKRVHPDKNMGDSSTHAKFIEINEAYTVLSDQSSRRLYDLGLYSGSTADRPSDNYSSATTQGPFYYHRHSGVNDFGGNSDKFHDASFWENRKKSEDKFYRNKSYYGIKGLPRLPNFVIVIGICIFILGGVVAHYIAIQMTTRYRIKRMDELHEVYSKTLGDVQQQAKLHSKELQLERVAARVTEQAKQYRKARGSSND</sequence>
<proteinExistence type="predicted"/>
<dbReference type="InterPro" id="IPR001623">
    <property type="entry name" value="DnaJ_domain"/>
</dbReference>
<feature type="domain" description="J" evidence="2">
    <location>
        <begin position="38"/>
        <end position="103"/>
    </location>
</feature>
<evidence type="ECO:0000313" key="3">
    <source>
        <dbReference type="Proteomes" id="UP000695022"/>
    </source>
</evidence>
<dbReference type="GeneID" id="106807937"/>
<dbReference type="Pfam" id="PF00226">
    <property type="entry name" value="DnaJ"/>
    <property type="match status" value="1"/>
</dbReference>
<name>A0ABM1E171_PRICU</name>